<dbReference type="EMBL" id="JACXVP010000002">
    <property type="protein sequence ID" value="KAG5619837.1"/>
    <property type="molecule type" value="Genomic_DNA"/>
</dbReference>
<accession>A0A9J6A5K3</accession>
<evidence type="ECO:0000259" key="1">
    <source>
        <dbReference type="Pfam" id="PF23310"/>
    </source>
</evidence>
<keyword evidence="3" id="KW-1185">Reference proteome</keyword>
<organism evidence="2 3">
    <name type="scientific">Solanum commersonii</name>
    <name type="common">Commerson's wild potato</name>
    <name type="synonym">Commerson's nightshade</name>
    <dbReference type="NCBI Taxonomy" id="4109"/>
    <lineage>
        <taxon>Eukaryota</taxon>
        <taxon>Viridiplantae</taxon>
        <taxon>Streptophyta</taxon>
        <taxon>Embryophyta</taxon>
        <taxon>Tracheophyta</taxon>
        <taxon>Spermatophyta</taxon>
        <taxon>Magnoliopsida</taxon>
        <taxon>eudicotyledons</taxon>
        <taxon>Gunneridae</taxon>
        <taxon>Pentapetalae</taxon>
        <taxon>asterids</taxon>
        <taxon>lamiids</taxon>
        <taxon>Solanales</taxon>
        <taxon>Solanaceae</taxon>
        <taxon>Solanoideae</taxon>
        <taxon>Solaneae</taxon>
        <taxon>Solanum</taxon>
    </lineage>
</organism>
<sequence>MKRIHSTFDSIDKGLVEEIVERVASSSFKDLINLRLRYVSLEDVHISPFIHLNDVTNISFNTFMDKCVDCGNKEAMYRKGVFSFFRNINPDVAIELIDKASKGGHGAATYAFALILLYLGGEYNQ</sequence>
<dbReference type="Proteomes" id="UP000824120">
    <property type="component" value="Chromosome 2"/>
</dbReference>
<proteinExistence type="predicted"/>
<feature type="domain" description="At2g35280-like TPR" evidence="1">
    <location>
        <begin position="58"/>
        <end position="123"/>
    </location>
</feature>
<dbReference type="InterPro" id="IPR057136">
    <property type="entry name" value="At2g35280_TPR_dom"/>
</dbReference>
<dbReference type="Pfam" id="PF23310">
    <property type="entry name" value="TPR_27"/>
    <property type="match status" value="1"/>
</dbReference>
<dbReference type="PANTHER" id="PTHR33784:SF10">
    <property type="entry name" value="F-BOX PROTEIN"/>
    <property type="match status" value="1"/>
</dbReference>
<evidence type="ECO:0000313" key="2">
    <source>
        <dbReference type="EMBL" id="KAG5619837.1"/>
    </source>
</evidence>
<reference evidence="2 3" key="1">
    <citation type="submission" date="2020-09" db="EMBL/GenBank/DDBJ databases">
        <title>De no assembly of potato wild relative species, Solanum commersonii.</title>
        <authorList>
            <person name="Cho K."/>
        </authorList>
    </citation>
    <scope>NUCLEOTIDE SEQUENCE [LARGE SCALE GENOMIC DNA]</scope>
    <source>
        <strain evidence="2">LZ3.2</strain>
        <tissue evidence="2">Leaf</tissue>
    </source>
</reference>
<dbReference type="PANTHER" id="PTHR33784">
    <property type="entry name" value="OS05G0482100 PROTEIN"/>
    <property type="match status" value="1"/>
</dbReference>
<gene>
    <name evidence="2" type="ORF">H5410_005055</name>
</gene>
<name>A0A9J6A5K3_SOLCO</name>
<dbReference type="OrthoDB" id="1293639at2759"/>
<dbReference type="AlphaFoldDB" id="A0A9J6A5K3"/>
<dbReference type="InterPro" id="IPR040338">
    <property type="entry name" value="At1g67623-like"/>
</dbReference>
<comment type="caution">
    <text evidence="2">The sequence shown here is derived from an EMBL/GenBank/DDBJ whole genome shotgun (WGS) entry which is preliminary data.</text>
</comment>
<evidence type="ECO:0000313" key="3">
    <source>
        <dbReference type="Proteomes" id="UP000824120"/>
    </source>
</evidence>
<protein>
    <recommendedName>
        <fullName evidence="1">At2g35280-like TPR domain-containing protein</fullName>
    </recommendedName>
</protein>